<feature type="compositionally biased region" description="Basic and acidic residues" evidence="1">
    <location>
        <begin position="425"/>
        <end position="447"/>
    </location>
</feature>
<sequence>MVVTLAVSHKSDNVTQTENDQEIDATTKATPEMFTFETQDDGKDLEYFTERIADFTDRAHRFQKPKVEYAEPQASGMIKNSTYSSLPADHAHFKLKIPDTDIKNKKFNSSGDGIKALQTDETDSLETLPSEHVRIADSISQWDYKSSTVIQQPKSRNNDENEKLVSSNQTEVETRPLGIWKLPAKFIGFDISNHQSLNVVKPAAIVESRSFITKPEISNTRLNYVVPQAIPKDKSDKQAVPEKNNLRRQQYSEENYSSAENSAENPSSGVYTETQHDFGKLLDADYRSQIEKAAEELIKKQREENKTSTDSSKAPHRPQPIRYEQNEMYGKDQNSFHTPHQQNNPYNNGHREPQIYSEPQNEYSNENREPQIYSEPQNEYSNENREPQIYSEPQNAYHENREPQIYSEPQNAYHENREPQIYSKPENEHYNNREPQVHSQHENEYNNRNKPPHTPPRPGNEHDVENKSPDAYNQQPIDSFFVFKGFEALFPGLFGNNMKPNSPSINEHKSANLPTTIETDQSPNYKTKPLHFKEEHPEKYSDIQNHPPQNAEHNPQLPLRNYKQVSRPTSEEQYRKLPPQSEEYQEYKPFEEQRPESLPVYKEHYQRPLRNNDEQYGEQPSHNKEYHGRWRPVKEEYRKVQPNNENLNSAIRYPPRQHIPLEPNQYNSDSSEEDTDCSLEQTDVDETPKLVRGHLPREPVPPQKLNVNHPVVRKNNHNSFHPSKPQTFHSYNNNPDSYEEHLPQSPVSEHGNINNPRPQVNTYNQLPISAETDVEENGSPETYQYERKHKYHVTVFKHDESSYQKHTPNAPYQHTPNAPFEHTPNAPYQHTPKAPFEHTPNAPYQHTPKAP</sequence>
<feature type="compositionally biased region" description="Basic and acidic residues" evidence="1">
    <location>
        <begin position="585"/>
        <end position="613"/>
    </location>
</feature>
<name>A0A8X6UEC0_NEPPI</name>
<feature type="non-terminal residue" evidence="2">
    <location>
        <position position="851"/>
    </location>
</feature>
<feature type="region of interest" description="Disordered" evidence="1">
    <location>
        <begin position="148"/>
        <end position="169"/>
    </location>
</feature>
<dbReference type="Proteomes" id="UP000887013">
    <property type="component" value="Unassembled WGS sequence"/>
</dbReference>
<feature type="region of interest" description="Disordered" evidence="1">
    <location>
        <begin position="501"/>
        <end position="678"/>
    </location>
</feature>
<reference evidence="2" key="1">
    <citation type="submission" date="2020-08" db="EMBL/GenBank/DDBJ databases">
        <title>Multicomponent nature underlies the extraordinary mechanical properties of spider dragline silk.</title>
        <authorList>
            <person name="Kono N."/>
            <person name="Nakamura H."/>
            <person name="Mori M."/>
            <person name="Yoshida Y."/>
            <person name="Ohtoshi R."/>
            <person name="Malay A.D."/>
            <person name="Moran D.A.P."/>
            <person name="Tomita M."/>
            <person name="Numata K."/>
            <person name="Arakawa K."/>
        </authorList>
    </citation>
    <scope>NUCLEOTIDE SEQUENCE</scope>
</reference>
<evidence type="ECO:0000313" key="3">
    <source>
        <dbReference type="Proteomes" id="UP000887013"/>
    </source>
</evidence>
<feature type="compositionally biased region" description="Polar residues" evidence="1">
    <location>
        <begin position="332"/>
        <end position="347"/>
    </location>
</feature>
<protein>
    <submittedName>
        <fullName evidence="2">Uncharacterized protein</fullName>
    </submittedName>
</protein>
<feature type="region of interest" description="Disordered" evidence="1">
    <location>
        <begin position="796"/>
        <end position="851"/>
    </location>
</feature>
<feature type="compositionally biased region" description="Low complexity" evidence="1">
    <location>
        <begin position="252"/>
        <end position="268"/>
    </location>
</feature>
<dbReference type="EMBL" id="BMAW01077349">
    <property type="protein sequence ID" value="GFU05865.1"/>
    <property type="molecule type" value="Genomic_DNA"/>
</dbReference>
<dbReference type="AlphaFoldDB" id="A0A8X6UEC0"/>
<feature type="compositionally biased region" description="Basic and acidic residues" evidence="1">
    <location>
        <begin position="459"/>
        <end position="468"/>
    </location>
</feature>
<organism evidence="2 3">
    <name type="scientific">Nephila pilipes</name>
    <name type="common">Giant wood spider</name>
    <name type="synonym">Nephila maculata</name>
    <dbReference type="NCBI Taxonomy" id="299642"/>
    <lineage>
        <taxon>Eukaryota</taxon>
        <taxon>Metazoa</taxon>
        <taxon>Ecdysozoa</taxon>
        <taxon>Arthropoda</taxon>
        <taxon>Chelicerata</taxon>
        <taxon>Arachnida</taxon>
        <taxon>Araneae</taxon>
        <taxon>Araneomorphae</taxon>
        <taxon>Entelegynae</taxon>
        <taxon>Araneoidea</taxon>
        <taxon>Nephilidae</taxon>
        <taxon>Nephila</taxon>
    </lineage>
</organism>
<feature type="compositionally biased region" description="Polar residues" evidence="1">
    <location>
        <begin position="542"/>
        <end position="553"/>
    </location>
</feature>
<feature type="compositionally biased region" description="Basic and acidic residues" evidence="1">
    <location>
        <begin position="531"/>
        <end position="541"/>
    </location>
</feature>
<proteinExistence type="predicted"/>
<gene>
    <name evidence="2" type="primary">AVEN_76651_1</name>
    <name evidence="2" type="ORF">NPIL_273721</name>
</gene>
<feature type="compositionally biased region" description="Polar residues" evidence="1">
    <location>
        <begin position="512"/>
        <end position="525"/>
    </location>
</feature>
<feature type="compositionally biased region" description="Polar residues" evidence="1">
    <location>
        <begin position="804"/>
        <end position="816"/>
    </location>
</feature>
<feature type="compositionally biased region" description="Polar residues" evidence="1">
    <location>
        <begin position="745"/>
        <end position="762"/>
    </location>
</feature>
<keyword evidence="3" id="KW-1185">Reference proteome</keyword>
<accession>A0A8X6UEC0</accession>
<feature type="region of interest" description="Disordered" evidence="1">
    <location>
        <begin position="425"/>
        <end position="473"/>
    </location>
</feature>
<comment type="caution">
    <text evidence="2">The sequence shown here is derived from an EMBL/GenBank/DDBJ whole genome shotgun (WGS) entry which is preliminary data.</text>
</comment>
<dbReference type="OrthoDB" id="6435560at2759"/>
<feature type="region of interest" description="Disordered" evidence="1">
    <location>
        <begin position="300"/>
        <end position="369"/>
    </location>
</feature>
<feature type="compositionally biased region" description="Basic and acidic residues" evidence="1">
    <location>
        <begin position="621"/>
        <end position="639"/>
    </location>
</feature>
<evidence type="ECO:0000313" key="2">
    <source>
        <dbReference type="EMBL" id="GFU05865.1"/>
    </source>
</evidence>
<feature type="region of interest" description="Disordered" evidence="1">
    <location>
        <begin position="228"/>
        <end position="272"/>
    </location>
</feature>
<feature type="region of interest" description="Disordered" evidence="1">
    <location>
        <begin position="714"/>
        <end position="762"/>
    </location>
</feature>
<feature type="compositionally biased region" description="Polar residues" evidence="1">
    <location>
        <begin position="717"/>
        <end position="736"/>
    </location>
</feature>
<evidence type="ECO:0000256" key="1">
    <source>
        <dbReference type="SAM" id="MobiDB-lite"/>
    </source>
</evidence>
<feature type="compositionally biased region" description="Basic and acidic residues" evidence="1">
    <location>
        <begin position="231"/>
        <end position="240"/>
    </location>
</feature>